<dbReference type="Proteomes" id="UP000683511">
    <property type="component" value="Chromosome"/>
</dbReference>
<keyword evidence="4" id="KW-1185">Reference proteome</keyword>
<evidence type="ECO:0000256" key="2">
    <source>
        <dbReference type="SAM" id="SignalP"/>
    </source>
</evidence>
<proteinExistence type="predicted"/>
<keyword evidence="2" id="KW-0732">Signal</keyword>
<evidence type="ECO:0000313" key="3">
    <source>
        <dbReference type="EMBL" id="QXE24588.1"/>
    </source>
</evidence>
<evidence type="ECO:0000256" key="1">
    <source>
        <dbReference type="SAM" id="MobiDB-lite"/>
    </source>
</evidence>
<organism evidence="3 4">
    <name type="scientific">Richelia sinica FACHB-800</name>
    <dbReference type="NCBI Taxonomy" id="1357546"/>
    <lineage>
        <taxon>Bacteria</taxon>
        <taxon>Bacillati</taxon>
        <taxon>Cyanobacteriota</taxon>
        <taxon>Cyanophyceae</taxon>
        <taxon>Nostocales</taxon>
        <taxon>Nostocaceae</taxon>
        <taxon>Richelia</taxon>
    </lineage>
</organism>
<dbReference type="AlphaFoldDB" id="A0A975T9B5"/>
<feature type="signal peptide" evidence="2">
    <location>
        <begin position="1"/>
        <end position="36"/>
    </location>
</feature>
<protein>
    <submittedName>
        <fullName evidence="3">Uncharacterized protein</fullName>
    </submittedName>
</protein>
<gene>
    <name evidence="3" type="ORF">B6N60_03293</name>
</gene>
<feature type="chain" id="PRO_5037708929" evidence="2">
    <location>
        <begin position="37"/>
        <end position="160"/>
    </location>
</feature>
<dbReference type="RefSeq" id="WP_190601438.1">
    <property type="nucleotide sequence ID" value="NZ_CP021056.1"/>
</dbReference>
<dbReference type="KEGG" id="rsin:B6N60_03293"/>
<sequence length="160" mass="18414">MLKIKFIWQRFCHQTAIIMLTCLVCVLSMPMAAVQAAGYYVEKTHHLDTSKPYYSTKIHPRNRTENFLPYYSKQDRRKEKNYLTPSSGDDYIESGKRAGEVIPKDLGTGVRQKNPVNMLKRAGEELGNDQIPRAFGAKDYERSEIEQELARNKAARGDRN</sequence>
<accession>A0A975T9B5</accession>
<reference evidence="3" key="1">
    <citation type="submission" date="2017-04" db="EMBL/GenBank/DDBJ databases">
        <title>Genome deletions in a multicellular cyanobacterial endosymbiont for morphological adaptation in marine diatoms.</title>
        <authorList>
            <person name="Wang Y."/>
            <person name="Gao H."/>
            <person name="Li R."/>
            <person name="Xu X."/>
        </authorList>
    </citation>
    <scope>NUCLEOTIDE SEQUENCE</scope>
    <source>
        <strain evidence="3">FACHB 800</strain>
    </source>
</reference>
<feature type="compositionally biased region" description="Basic and acidic residues" evidence="1">
    <location>
        <begin position="136"/>
        <end position="160"/>
    </location>
</feature>
<evidence type="ECO:0000313" key="4">
    <source>
        <dbReference type="Proteomes" id="UP000683511"/>
    </source>
</evidence>
<dbReference type="EMBL" id="CP021056">
    <property type="protein sequence ID" value="QXE24588.1"/>
    <property type="molecule type" value="Genomic_DNA"/>
</dbReference>
<name>A0A975T9B5_9NOST</name>
<feature type="region of interest" description="Disordered" evidence="1">
    <location>
        <begin position="133"/>
        <end position="160"/>
    </location>
</feature>